<gene>
    <name evidence="1" type="ORF">B296_00014906</name>
</gene>
<proteinExistence type="predicted"/>
<name>A0A426YB26_ENSVE</name>
<dbReference type="AlphaFoldDB" id="A0A426YB26"/>
<reference evidence="1 2" key="1">
    <citation type="journal article" date="2014" name="Agronomy (Basel)">
        <title>A Draft Genome Sequence for Ensete ventricosum, the Drought-Tolerant Tree Against Hunger.</title>
        <authorList>
            <person name="Harrison J."/>
            <person name="Moore K.A."/>
            <person name="Paszkiewicz K."/>
            <person name="Jones T."/>
            <person name="Grant M."/>
            <person name="Ambacheew D."/>
            <person name="Muzemil S."/>
            <person name="Studholme D.J."/>
        </authorList>
    </citation>
    <scope>NUCLEOTIDE SEQUENCE [LARGE SCALE GENOMIC DNA]</scope>
</reference>
<evidence type="ECO:0000313" key="2">
    <source>
        <dbReference type="Proteomes" id="UP000287651"/>
    </source>
</evidence>
<accession>A0A426YB26</accession>
<protein>
    <submittedName>
        <fullName evidence="1">Uncharacterized protein</fullName>
    </submittedName>
</protein>
<evidence type="ECO:0000313" key="1">
    <source>
        <dbReference type="EMBL" id="RRT48952.1"/>
    </source>
</evidence>
<sequence>MLLARHSFFHRFRPCANFVVDSCSSTITTSASATDGNNEISTDLPASSKPFLQSRAAGIICSFSVKLQPPDNFSQRALIRLRQPWHPLFCRNKSPAKSPIPTASPVSSLANAPAHWHQRSPAYKHSCKRGARECSRSRVGPGVQPTTRFYSPSPLYRCCSFARYPFPSVFLCFLSQHIDTVDSKKSLSSALPPQHIDTVAALPLLPDAIATSYFSIPNDHGVLSLLHEAVFLVLHRCRINLDEQRHFRDRVPSSTTVHSYAACSLLMALSTVHQQWFKLPENLTQYQIQPTNYGYTKTGSFSKQFKLLLPNPSLHLCHPVPLLQRLGPTYKLH</sequence>
<dbReference type="Proteomes" id="UP000287651">
    <property type="component" value="Unassembled WGS sequence"/>
</dbReference>
<organism evidence="1 2">
    <name type="scientific">Ensete ventricosum</name>
    <name type="common">Abyssinian banana</name>
    <name type="synonym">Musa ensete</name>
    <dbReference type="NCBI Taxonomy" id="4639"/>
    <lineage>
        <taxon>Eukaryota</taxon>
        <taxon>Viridiplantae</taxon>
        <taxon>Streptophyta</taxon>
        <taxon>Embryophyta</taxon>
        <taxon>Tracheophyta</taxon>
        <taxon>Spermatophyta</taxon>
        <taxon>Magnoliopsida</taxon>
        <taxon>Liliopsida</taxon>
        <taxon>Zingiberales</taxon>
        <taxon>Musaceae</taxon>
        <taxon>Ensete</taxon>
    </lineage>
</organism>
<comment type="caution">
    <text evidence="1">The sequence shown here is derived from an EMBL/GenBank/DDBJ whole genome shotgun (WGS) entry which is preliminary data.</text>
</comment>
<dbReference type="EMBL" id="AMZH03013622">
    <property type="protein sequence ID" value="RRT48952.1"/>
    <property type="molecule type" value="Genomic_DNA"/>
</dbReference>